<accession>A0A507DKE1</accession>
<gene>
    <name evidence="1" type="ORF">PhCBS80983_g06507</name>
</gene>
<dbReference type="AlphaFoldDB" id="A0A507DKE1"/>
<evidence type="ECO:0000313" key="2">
    <source>
        <dbReference type="Proteomes" id="UP000318582"/>
    </source>
</evidence>
<evidence type="ECO:0000313" key="1">
    <source>
        <dbReference type="EMBL" id="TPX52169.1"/>
    </source>
</evidence>
<name>A0A507DKE1_9FUNG</name>
<dbReference type="EMBL" id="QEAQ01000406">
    <property type="protein sequence ID" value="TPX52169.1"/>
    <property type="molecule type" value="Genomic_DNA"/>
</dbReference>
<organism evidence="1 2">
    <name type="scientific">Powellomyces hirtus</name>
    <dbReference type="NCBI Taxonomy" id="109895"/>
    <lineage>
        <taxon>Eukaryota</taxon>
        <taxon>Fungi</taxon>
        <taxon>Fungi incertae sedis</taxon>
        <taxon>Chytridiomycota</taxon>
        <taxon>Chytridiomycota incertae sedis</taxon>
        <taxon>Chytridiomycetes</taxon>
        <taxon>Spizellomycetales</taxon>
        <taxon>Powellomycetaceae</taxon>
        <taxon>Powellomyces</taxon>
    </lineage>
</organism>
<protein>
    <recommendedName>
        <fullName evidence="3">DUF4219 domain-containing protein</fullName>
    </recommendedName>
</protein>
<proteinExistence type="predicted"/>
<comment type="caution">
    <text evidence="1">The sequence shown here is derived from an EMBL/GenBank/DDBJ whole genome shotgun (WGS) entry which is preliminary data.</text>
</comment>
<dbReference type="Proteomes" id="UP000318582">
    <property type="component" value="Unassembled WGS sequence"/>
</dbReference>
<reference evidence="1 2" key="1">
    <citation type="journal article" date="2019" name="Sci. Rep.">
        <title>Comparative genomics of chytrid fungi reveal insights into the obligate biotrophic and pathogenic lifestyle of Synchytrium endobioticum.</title>
        <authorList>
            <person name="van de Vossenberg B.T.L.H."/>
            <person name="Warris S."/>
            <person name="Nguyen H.D.T."/>
            <person name="van Gent-Pelzer M.P.E."/>
            <person name="Joly D.L."/>
            <person name="van de Geest H.C."/>
            <person name="Bonants P.J.M."/>
            <person name="Smith D.S."/>
            <person name="Levesque C.A."/>
            <person name="van der Lee T.A.J."/>
        </authorList>
    </citation>
    <scope>NUCLEOTIDE SEQUENCE [LARGE SCALE GENOMIC DNA]</scope>
    <source>
        <strain evidence="1 2">CBS 809.83</strain>
    </source>
</reference>
<keyword evidence="2" id="KW-1185">Reference proteome</keyword>
<sequence length="181" mass="20354">MSSDHDTDRLKNFHLWKFKMQAMLKAKSLWSAIQRMLPLDTSDQDACRKEEKTMAALVLSLGDEELLHVQNPATAAEVLRSCDGGWRWDEVMAQQREAFGAKSTADDMTLEFLTARLLHEETRRSEGQDGSGKDRREGHIKKECGKRLAAEQQSSEANQAFGHEAFAFSAISTSGGHWIID</sequence>
<evidence type="ECO:0008006" key="3">
    <source>
        <dbReference type="Google" id="ProtNLM"/>
    </source>
</evidence>